<dbReference type="InterPro" id="IPR006143">
    <property type="entry name" value="RND_pump_MFP"/>
</dbReference>
<keyword evidence="3" id="KW-0732">Signal</keyword>
<evidence type="ECO:0000259" key="5">
    <source>
        <dbReference type="Pfam" id="PF25967"/>
    </source>
</evidence>
<accession>A0A076PE89</accession>
<evidence type="ECO:0000259" key="4">
    <source>
        <dbReference type="Pfam" id="PF25954"/>
    </source>
</evidence>
<gene>
    <name evidence="7" type="ORF">O987_04645</name>
</gene>
<reference evidence="7 8" key="1">
    <citation type="journal article" date="2014" name="Genome Announc.">
        <title>Complete Genome Sequence of Polychlorinated Biphenyl Degrader Comamonas testosteroni TK102 (NBRC 109938).</title>
        <authorList>
            <person name="Fukuda K."/>
            <person name="Hosoyama A."/>
            <person name="Tsuchikane K."/>
            <person name="Ohji S."/>
            <person name="Yamazoe A."/>
            <person name="Fujita N."/>
            <person name="Shintani M."/>
            <person name="Kimbara K."/>
        </authorList>
    </citation>
    <scope>NUCLEOTIDE SEQUENCE [LARGE SCALE GENOMIC DNA]</scope>
    <source>
        <strain evidence="7">TK102</strain>
    </source>
</reference>
<keyword evidence="2" id="KW-0813">Transport</keyword>
<feature type="chain" id="PRO_5001716136" evidence="3">
    <location>
        <begin position="24"/>
        <end position="377"/>
    </location>
</feature>
<dbReference type="EMBL" id="CP006704">
    <property type="protein sequence ID" value="AIJ45094.1"/>
    <property type="molecule type" value="Genomic_DNA"/>
</dbReference>
<evidence type="ECO:0000313" key="7">
    <source>
        <dbReference type="EMBL" id="AIJ45094.1"/>
    </source>
</evidence>
<dbReference type="NCBIfam" id="TIGR01730">
    <property type="entry name" value="RND_mfp"/>
    <property type="match status" value="1"/>
</dbReference>
<evidence type="ECO:0000313" key="8">
    <source>
        <dbReference type="Proteomes" id="UP000028782"/>
    </source>
</evidence>
<dbReference type="Proteomes" id="UP000028782">
    <property type="component" value="Chromosome"/>
</dbReference>
<comment type="similarity">
    <text evidence="1">Belongs to the membrane fusion protein (MFP) (TC 8.A.1) family.</text>
</comment>
<feature type="domain" description="CzcB-like barrel-sandwich hybrid" evidence="6">
    <location>
        <begin position="87"/>
        <end position="230"/>
    </location>
</feature>
<dbReference type="GO" id="GO:0030313">
    <property type="term" value="C:cell envelope"/>
    <property type="evidence" value="ECO:0007669"/>
    <property type="project" value="TreeGrafter"/>
</dbReference>
<protein>
    <submittedName>
        <fullName evidence="7">Cation transporter</fullName>
    </submittedName>
</protein>
<evidence type="ECO:0000256" key="2">
    <source>
        <dbReference type="ARBA" id="ARBA00022448"/>
    </source>
</evidence>
<dbReference type="GO" id="GO:0016020">
    <property type="term" value="C:membrane"/>
    <property type="evidence" value="ECO:0007669"/>
    <property type="project" value="InterPro"/>
</dbReference>
<evidence type="ECO:0000256" key="3">
    <source>
        <dbReference type="SAM" id="SignalP"/>
    </source>
</evidence>
<dbReference type="Gene3D" id="2.40.420.20">
    <property type="match status" value="1"/>
</dbReference>
<dbReference type="KEGG" id="ctes:O987_04645"/>
<dbReference type="Pfam" id="PF25954">
    <property type="entry name" value="Beta-barrel_RND_2"/>
    <property type="match status" value="1"/>
</dbReference>
<dbReference type="RefSeq" id="WP_043370982.1">
    <property type="nucleotide sequence ID" value="NZ_CP006704.1"/>
</dbReference>
<dbReference type="GO" id="GO:0060003">
    <property type="term" value="P:copper ion export"/>
    <property type="evidence" value="ECO:0007669"/>
    <property type="project" value="TreeGrafter"/>
</dbReference>
<dbReference type="HOGENOM" id="CLU_018816_13_3_4"/>
<dbReference type="SUPFAM" id="SSF111369">
    <property type="entry name" value="HlyD-like secretion proteins"/>
    <property type="match status" value="1"/>
</dbReference>
<dbReference type="Pfam" id="PF25967">
    <property type="entry name" value="RND-MFP_C"/>
    <property type="match status" value="1"/>
</dbReference>
<evidence type="ECO:0000259" key="6">
    <source>
        <dbReference type="Pfam" id="PF25973"/>
    </source>
</evidence>
<dbReference type="PANTHER" id="PTHR30097">
    <property type="entry name" value="CATION EFFLUX SYSTEM PROTEIN CUSB"/>
    <property type="match status" value="1"/>
</dbReference>
<dbReference type="InterPro" id="IPR058627">
    <property type="entry name" value="MdtA-like_C"/>
</dbReference>
<dbReference type="GO" id="GO:0015679">
    <property type="term" value="P:plasma membrane copper ion transport"/>
    <property type="evidence" value="ECO:0007669"/>
    <property type="project" value="TreeGrafter"/>
</dbReference>
<sequence>MTFRMAAMPRPGTALLLCSLLSACDLNTASTDSRPAEVPALRRQGNILEVPPNSPLLSKLQVEVVGLADLSTPVTAPASIEAAPEKLVKLAPPLPGRLVQIHRVLGDTVHLGDPLFAMDSADMANVRADQAKAQAAMIHAQREADRQKLLLEADIAPRKDYEAAELELARARADMAAVTAHLAQMGAPAKGSGRGNYVLRSPINGRVVEMNGAQGGYWNDINESVMTVADLSTVWLSASVAERDLASISVGQNAHIILNAYPNQPLQGKVRYVGELLDLETRTVKVRVAVDNQDGRLLPGMFAQVRFDGPARQATVVPVSALLQSSVGTRVFVEQSAGHFVQRDVQVGSQQDQQVEISAGLKPGERVVVNGGVLFHD</sequence>
<dbReference type="InterPro" id="IPR058647">
    <property type="entry name" value="BSH_CzcB-like"/>
</dbReference>
<feature type="signal peptide" evidence="3">
    <location>
        <begin position="1"/>
        <end position="23"/>
    </location>
</feature>
<dbReference type="InterPro" id="IPR051909">
    <property type="entry name" value="MFP_Cation_Efflux"/>
</dbReference>
<dbReference type="Gene3D" id="1.10.287.470">
    <property type="entry name" value="Helix hairpin bin"/>
    <property type="match status" value="1"/>
</dbReference>
<dbReference type="AlphaFoldDB" id="A0A076PE89"/>
<dbReference type="Gene3D" id="2.40.30.170">
    <property type="match status" value="1"/>
</dbReference>
<feature type="domain" description="Multidrug resistance protein MdtA-like C-terminal permuted SH3" evidence="5">
    <location>
        <begin position="313"/>
        <end position="371"/>
    </location>
</feature>
<feature type="domain" description="CusB-like beta-barrel" evidence="4">
    <location>
        <begin position="233"/>
        <end position="309"/>
    </location>
</feature>
<dbReference type="Pfam" id="PF25973">
    <property type="entry name" value="BSH_CzcB"/>
    <property type="match status" value="1"/>
</dbReference>
<dbReference type="PROSITE" id="PS51257">
    <property type="entry name" value="PROKAR_LIPOPROTEIN"/>
    <property type="match status" value="1"/>
</dbReference>
<organism evidence="7 8">
    <name type="scientific">Comamonas testosteroni TK102</name>
    <dbReference type="NCBI Taxonomy" id="1392005"/>
    <lineage>
        <taxon>Bacteria</taxon>
        <taxon>Pseudomonadati</taxon>
        <taxon>Pseudomonadota</taxon>
        <taxon>Betaproteobacteria</taxon>
        <taxon>Burkholderiales</taxon>
        <taxon>Comamonadaceae</taxon>
        <taxon>Comamonas</taxon>
    </lineage>
</organism>
<evidence type="ECO:0000256" key="1">
    <source>
        <dbReference type="ARBA" id="ARBA00009477"/>
    </source>
</evidence>
<dbReference type="PANTHER" id="PTHR30097:SF4">
    <property type="entry name" value="SLR6042 PROTEIN"/>
    <property type="match status" value="1"/>
</dbReference>
<name>A0A076PE89_COMTE</name>
<dbReference type="InterPro" id="IPR058792">
    <property type="entry name" value="Beta-barrel_RND_2"/>
</dbReference>
<dbReference type="FunFam" id="2.40.30.170:FF:000010">
    <property type="entry name" value="Efflux RND transporter periplasmic adaptor subunit"/>
    <property type="match status" value="1"/>
</dbReference>
<dbReference type="GO" id="GO:0022857">
    <property type="term" value="F:transmembrane transporter activity"/>
    <property type="evidence" value="ECO:0007669"/>
    <property type="project" value="InterPro"/>
</dbReference>
<proteinExistence type="inferred from homology"/>